<feature type="repeat" description="Solcar" evidence="10">
    <location>
        <begin position="103"/>
        <end position="197"/>
    </location>
</feature>
<dbReference type="PANTHER" id="PTHR45624">
    <property type="entry name" value="MITOCHONDRIAL BASIC AMINO ACIDS TRANSPORTER-RELATED"/>
    <property type="match status" value="1"/>
</dbReference>
<evidence type="ECO:0000256" key="9">
    <source>
        <dbReference type="ARBA" id="ARBA00023136"/>
    </source>
</evidence>
<keyword evidence="9 10" id="KW-0472">Membrane</keyword>
<keyword evidence="14" id="KW-1185">Reference proteome</keyword>
<dbReference type="InterPro" id="IPR023395">
    <property type="entry name" value="MCP_dom_sf"/>
</dbReference>
<dbReference type="InterPro" id="IPR050567">
    <property type="entry name" value="Mitochondrial_Carrier"/>
</dbReference>
<feature type="repeat" description="Solcar" evidence="10">
    <location>
        <begin position="212"/>
        <end position="322"/>
    </location>
</feature>
<feature type="region of interest" description="Disordered" evidence="12">
    <location>
        <begin position="33"/>
        <end position="53"/>
    </location>
</feature>
<accession>A0AAV9HXP4</accession>
<dbReference type="EMBL" id="MU864950">
    <property type="protein sequence ID" value="KAK4464272.1"/>
    <property type="molecule type" value="Genomic_DNA"/>
</dbReference>
<evidence type="ECO:0000313" key="14">
    <source>
        <dbReference type="Proteomes" id="UP001321749"/>
    </source>
</evidence>
<comment type="similarity">
    <text evidence="2 11">Belongs to the mitochondrial carrier (TC 2.A.29) family.</text>
</comment>
<reference evidence="13" key="2">
    <citation type="submission" date="2023-06" db="EMBL/GenBank/DDBJ databases">
        <authorList>
            <consortium name="Lawrence Berkeley National Laboratory"/>
            <person name="Mondo S.J."/>
            <person name="Hensen N."/>
            <person name="Bonometti L."/>
            <person name="Westerberg I."/>
            <person name="Brannstrom I.O."/>
            <person name="Guillou S."/>
            <person name="Cros-Aarteil S."/>
            <person name="Calhoun S."/>
            <person name="Haridas S."/>
            <person name="Kuo A."/>
            <person name="Pangilinan J."/>
            <person name="Riley R."/>
            <person name="Labutti K."/>
            <person name="Andreopoulos B."/>
            <person name="Lipzen A."/>
            <person name="Chen C."/>
            <person name="Yanf M."/>
            <person name="Daum C."/>
            <person name="Ng V."/>
            <person name="Clum A."/>
            <person name="Steindorff A."/>
            <person name="Ohm R."/>
            <person name="Martin F."/>
            <person name="Silar P."/>
            <person name="Natvig D."/>
            <person name="Lalanne C."/>
            <person name="Gautier V."/>
            <person name="Ament-Velasquez S.L."/>
            <person name="Kruys A."/>
            <person name="Hutchinson M.I."/>
            <person name="Powell A.J."/>
            <person name="Barry K."/>
            <person name="Miller A.N."/>
            <person name="Grigoriev I.V."/>
            <person name="Debuchy R."/>
            <person name="Gladieux P."/>
            <person name="Thoren M.H."/>
            <person name="Johannesson H."/>
        </authorList>
    </citation>
    <scope>NUCLEOTIDE SEQUENCE</scope>
    <source>
        <strain evidence="13">PSN324</strain>
    </source>
</reference>
<evidence type="ECO:0000256" key="11">
    <source>
        <dbReference type="RuleBase" id="RU000488"/>
    </source>
</evidence>
<evidence type="ECO:0000256" key="2">
    <source>
        <dbReference type="ARBA" id="ARBA00006375"/>
    </source>
</evidence>
<feature type="compositionally biased region" description="Low complexity" evidence="12">
    <location>
        <begin position="33"/>
        <end position="42"/>
    </location>
</feature>
<protein>
    <submittedName>
        <fullName evidence="13">Mitochondrial carrier domain-containing protein</fullName>
    </submittedName>
</protein>
<dbReference type="Gene3D" id="1.50.40.10">
    <property type="entry name" value="Mitochondrial carrier domain"/>
    <property type="match status" value="1"/>
</dbReference>
<dbReference type="PRINTS" id="PR00926">
    <property type="entry name" value="MITOCARRIER"/>
</dbReference>
<evidence type="ECO:0000256" key="8">
    <source>
        <dbReference type="ARBA" id="ARBA00023128"/>
    </source>
</evidence>
<evidence type="ECO:0000256" key="4">
    <source>
        <dbReference type="ARBA" id="ARBA00022692"/>
    </source>
</evidence>
<evidence type="ECO:0000256" key="7">
    <source>
        <dbReference type="ARBA" id="ARBA00022989"/>
    </source>
</evidence>
<comment type="subcellular location">
    <subcellularLocation>
        <location evidence="1">Mitochondrion inner membrane</location>
        <topology evidence="1">Multi-pass membrane protein</topology>
    </subcellularLocation>
</comment>
<dbReference type="InterPro" id="IPR018108">
    <property type="entry name" value="MCP_transmembrane"/>
</dbReference>
<sequence length="345" mass="36807">MSADFLAGYISGAASIIIGNPLDVLKVRLQASSSSPSHSPSPSSGPSPPTPQSSKFLLGTAAPILTYGALNAVLFVSYNRTSSFLSSYLPPSTSSPSSTSSSPSLPNAFISGCVAGLATFFVSTPTELIKCRAQLSSSSSSPSVLSSGQPKSSWGIAKSIWKTQGLKGLYFGGTVTAVRDSVGYGFYFWGYELCSRYFYCFPAAVGGGESCSETVRTLVCGGIAGIITWASIFPLDVVKTRVQAQWQELPEMLGGREREGLLTGRQNAQGGTTRILGAWEVTKLTWREEGIRPFFRGLGVCSLRAFVVNAVQWGVYEWIMRELGEGRDKRMSGDGKMTAQMEAIL</sequence>
<evidence type="ECO:0000256" key="3">
    <source>
        <dbReference type="ARBA" id="ARBA00022448"/>
    </source>
</evidence>
<gene>
    <name evidence="13" type="ORF">QBC42DRAFT_221114</name>
</gene>
<keyword evidence="5" id="KW-0677">Repeat</keyword>
<keyword evidence="7" id="KW-1133">Transmembrane helix</keyword>
<evidence type="ECO:0000256" key="6">
    <source>
        <dbReference type="ARBA" id="ARBA00022792"/>
    </source>
</evidence>
<dbReference type="InterPro" id="IPR002067">
    <property type="entry name" value="MCP"/>
</dbReference>
<dbReference type="Proteomes" id="UP001321749">
    <property type="component" value="Unassembled WGS sequence"/>
</dbReference>
<keyword evidence="8" id="KW-0496">Mitochondrion</keyword>
<dbReference type="AlphaFoldDB" id="A0AAV9HXP4"/>
<keyword evidence="6" id="KW-0999">Mitochondrion inner membrane</keyword>
<dbReference type="PROSITE" id="PS50920">
    <property type="entry name" value="SOLCAR"/>
    <property type="match status" value="3"/>
</dbReference>
<evidence type="ECO:0000256" key="1">
    <source>
        <dbReference type="ARBA" id="ARBA00004448"/>
    </source>
</evidence>
<comment type="caution">
    <text evidence="13">The sequence shown here is derived from an EMBL/GenBank/DDBJ whole genome shotgun (WGS) entry which is preliminary data.</text>
</comment>
<keyword evidence="4 10" id="KW-0812">Transmembrane</keyword>
<evidence type="ECO:0000256" key="10">
    <source>
        <dbReference type="PROSITE-ProRule" id="PRU00282"/>
    </source>
</evidence>
<feature type="repeat" description="Solcar" evidence="10">
    <location>
        <begin position="1"/>
        <end position="84"/>
    </location>
</feature>
<name>A0AAV9HXP4_9PEZI</name>
<proteinExistence type="inferred from homology"/>
<organism evidence="13 14">
    <name type="scientific">Cladorrhinum samala</name>
    <dbReference type="NCBI Taxonomy" id="585594"/>
    <lineage>
        <taxon>Eukaryota</taxon>
        <taxon>Fungi</taxon>
        <taxon>Dikarya</taxon>
        <taxon>Ascomycota</taxon>
        <taxon>Pezizomycotina</taxon>
        <taxon>Sordariomycetes</taxon>
        <taxon>Sordariomycetidae</taxon>
        <taxon>Sordariales</taxon>
        <taxon>Podosporaceae</taxon>
        <taxon>Cladorrhinum</taxon>
    </lineage>
</organism>
<evidence type="ECO:0000313" key="13">
    <source>
        <dbReference type="EMBL" id="KAK4464272.1"/>
    </source>
</evidence>
<keyword evidence="3 11" id="KW-0813">Transport</keyword>
<evidence type="ECO:0000256" key="5">
    <source>
        <dbReference type="ARBA" id="ARBA00022737"/>
    </source>
</evidence>
<dbReference type="GO" id="GO:0022857">
    <property type="term" value="F:transmembrane transporter activity"/>
    <property type="evidence" value="ECO:0007669"/>
    <property type="project" value="TreeGrafter"/>
</dbReference>
<dbReference type="GO" id="GO:0005743">
    <property type="term" value="C:mitochondrial inner membrane"/>
    <property type="evidence" value="ECO:0007669"/>
    <property type="project" value="UniProtKB-SubCell"/>
</dbReference>
<dbReference type="Pfam" id="PF00153">
    <property type="entry name" value="Mito_carr"/>
    <property type="match status" value="3"/>
</dbReference>
<reference evidence="13" key="1">
    <citation type="journal article" date="2023" name="Mol. Phylogenet. Evol.">
        <title>Genome-scale phylogeny and comparative genomics of the fungal order Sordariales.</title>
        <authorList>
            <person name="Hensen N."/>
            <person name="Bonometti L."/>
            <person name="Westerberg I."/>
            <person name="Brannstrom I.O."/>
            <person name="Guillou S."/>
            <person name="Cros-Aarteil S."/>
            <person name="Calhoun S."/>
            <person name="Haridas S."/>
            <person name="Kuo A."/>
            <person name="Mondo S."/>
            <person name="Pangilinan J."/>
            <person name="Riley R."/>
            <person name="LaButti K."/>
            <person name="Andreopoulos B."/>
            <person name="Lipzen A."/>
            <person name="Chen C."/>
            <person name="Yan M."/>
            <person name="Daum C."/>
            <person name="Ng V."/>
            <person name="Clum A."/>
            <person name="Steindorff A."/>
            <person name="Ohm R.A."/>
            <person name="Martin F."/>
            <person name="Silar P."/>
            <person name="Natvig D.O."/>
            <person name="Lalanne C."/>
            <person name="Gautier V."/>
            <person name="Ament-Velasquez S.L."/>
            <person name="Kruys A."/>
            <person name="Hutchinson M.I."/>
            <person name="Powell A.J."/>
            <person name="Barry K."/>
            <person name="Miller A.N."/>
            <person name="Grigoriev I.V."/>
            <person name="Debuchy R."/>
            <person name="Gladieux P."/>
            <person name="Hiltunen Thoren M."/>
            <person name="Johannesson H."/>
        </authorList>
    </citation>
    <scope>NUCLEOTIDE SEQUENCE</scope>
    <source>
        <strain evidence="13">PSN324</strain>
    </source>
</reference>
<dbReference type="SUPFAM" id="SSF103506">
    <property type="entry name" value="Mitochondrial carrier"/>
    <property type="match status" value="1"/>
</dbReference>
<dbReference type="PANTHER" id="PTHR45624:SF10">
    <property type="entry name" value="SLC (SOLUTE CARRIER) HOMOLOG"/>
    <property type="match status" value="1"/>
</dbReference>
<evidence type="ECO:0000256" key="12">
    <source>
        <dbReference type="SAM" id="MobiDB-lite"/>
    </source>
</evidence>